<name>A0ACD3AVF0_9AGAR</name>
<protein>
    <submittedName>
        <fullName evidence="1">Beta-lactamase/transpeptidase-like protein</fullName>
    </submittedName>
</protein>
<accession>A0ACD3AVF0</accession>
<sequence>MKSLLIFAAFPLLVSCRQQPFSTQPSQLNRSDRVGDRILDEEISGFIQDTLSDWSSPGGVSVVVVRKTDSDSFSNEGGWIIETRGYGYADLAGTTPITEDSLFSIASNSKHFTAIATGLLVSNESLTPRITWKTKLASLIPEWKLIDPISHQESTILDALSHGTGMPRHDLAYENSDSIQTVLERLQNVKPSASFRDVFQYNNMMYSVISSLPSKLLPSPVPLARYAKEHLFDRLDMKDTTYSHDKARATGRLVQGLAKEGVDSSNPFSSGITRVTPFWAPGVGEDGNSMAGAGGIISSGKDLAIWLQTLLLDGVHPSTNETIIPKAVLDTVSTGHSIGLGRSAYPELSPQVYGGGQIRLSYRGYESIGHGGANTGYVSEVRRIPSKGLGIAVLTNDDTSGPYLEQIIHYRILDKALGLEPVDWSSRFKEVARTRASQRAANAHGSRPHTDLSAPIESFAGVYKNPGYGTVELCAFPVANMSVLSPSCKNLVNEVDVTLPGVLRPNKPTLIGRWNKVWATHIILTHFSGNLFNISAPMSVPTNDASYPFWVYGMDRPEFETVFAEFAFAPDQGFGLKGNVWGAGSYAGPPSGNTLRDTAEVYFEKV</sequence>
<dbReference type="EMBL" id="ML208334">
    <property type="protein sequence ID" value="TFK69244.1"/>
    <property type="molecule type" value="Genomic_DNA"/>
</dbReference>
<reference evidence="1 2" key="1">
    <citation type="journal article" date="2019" name="Nat. Ecol. Evol.">
        <title>Megaphylogeny resolves global patterns of mushroom evolution.</title>
        <authorList>
            <person name="Varga T."/>
            <person name="Krizsan K."/>
            <person name="Foldi C."/>
            <person name="Dima B."/>
            <person name="Sanchez-Garcia M."/>
            <person name="Sanchez-Ramirez S."/>
            <person name="Szollosi G.J."/>
            <person name="Szarkandi J.G."/>
            <person name="Papp V."/>
            <person name="Albert L."/>
            <person name="Andreopoulos W."/>
            <person name="Angelini C."/>
            <person name="Antonin V."/>
            <person name="Barry K.W."/>
            <person name="Bougher N.L."/>
            <person name="Buchanan P."/>
            <person name="Buyck B."/>
            <person name="Bense V."/>
            <person name="Catcheside P."/>
            <person name="Chovatia M."/>
            <person name="Cooper J."/>
            <person name="Damon W."/>
            <person name="Desjardin D."/>
            <person name="Finy P."/>
            <person name="Geml J."/>
            <person name="Haridas S."/>
            <person name="Hughes K."/>
            <person name="Justo A."/>
            <person name="Karasinski D."/>
            <person name="Kautmanova I."/>
            <person name="Kiss B."/>
            <person name="Kocsube S."/>
            <person name="Kotiranta H."/>
            <person name="LaButti K.M."/>
            <person name="Lechner B.E."/>
            <person name="Liimatainen K."/>
            <person name="Lipzen A."/>
            <person name="Lukacs Z."/>
            <person name="Mihaltcheva S."/>
            <person name="Morgado L.N."/>
            <person name="Niskanen T."/>
            <person name="Noordeloos M.E."/>
            <person name="Ohm R.A."/>
            <person name="Ortiz-Santana B."/>
            <person name="Ovrebo C."/>
            <person name="Racz N."/>
            <person name="Riley R."/>
            <person name="Savchenko A."/>
            <person name="Shiryaev A."/>
            <person name="Soop K."/>
            <person name="Spirin V."/>
            <person name="Szebenyi C."/>
            <person name="Tomsovsky M."/>
            <person name="Tulloss R.E."/>
            <person name="Uehling J."/>
            <person name="Grigoriev I.V."/>
            <person name="Vagvolgyi C."/>
            <person name="Papp T."/>
            <person name="Martin F.M."/>
            <person name="Miettinen O."/>
            <person name="Hibbett D.S."/>
            <person name="Nagy L.G."/>
        </authorList>
    </citation>
    <scope>NUCLEOTIDE SEQUENCE [LARGE SCALE GENOMIC DNA]</scope>
    <source>
        <strain evidence="1 2">NL-1719</strain>
    </source>
</reference>
<organism evidence="1 2">
    <name type="scientific">Pluteus cervinus</name>
    <dbReference type="NCBI Taxonomy" id="181527"/>
    <lineage>
        <taxon>Eukaryota</taxon>
        <taxon>Fungi</taxon>
        <taxon>Dikarya</taxon>
        <taxon>Basidiomycota</taxon>
        <taxon>Agaricomycotina</taxon>
        <taxon>Agaricomycetes</taxon>
        <taxon>Agaricomycetidae</taxon>
        <taxon>Agaricales</taxon>
        <taxon>Pluteineae</taxon>
        <taxon>Pluteaceae</taxon>
        <taxon>Pluteus</taxon>
    </lineage>
</organism>
<gene>
    <name evidence="1" type="ORF">BDN72DRAFT_620816</name>
</gene>
<evidence type="ECO:0000313" key="1">
    <source>
        <dbReference type="EMBL" id="TFK69244.1"/>
    </source>
</evidence>
<dbReference type="Proteomes" id="UP000308600">
    <property type="component" value="Unassembled WGS sequence"/>
</dbReference>
<evidence type="ECO:0000313" key="2">
    <source>
        <dbReference type="Proteomes" id="UP000308600"/>
    </source>
</evidence>
<proteinExistence type="predicted"/>
<keyword evidence="2" id="KW-1185">Reference proteome</keyword>